<dbReference type="InterPro" id="IPR036388">
    <property type="entry name" value="WH-like_DNA-bd_sf"/>
</dbReference>
<dbReference type="AlphaFoldDB" id="A0A1B7M299"/>
<dbReference type="STRING" id="1837282.A6F49_04965"/>
<reference evidence="6 7" key="1">
    <citation type="submission" date="2016-04" db="EMBL/GenBank/DDBJ databases">
        <title>First whole genome shotgun sequence of the bacterium Enteractinococcus sp. strain UASWS1574.</title>
        <authorList>
            <person name="Crovadore J."/>
            <person name="Chablais R."/>
            <person name="Lefort F."/>
        </authorList>
    </citation>
    <scope>NUCLEOTIDE SEQUENCE [LARGE SCALE GENOMIC DNA]</scope>
    <source>
        <strain evidence="6 7">UASWS1574</strain>
    </source>
</reference>
<evidence type="ECO:0000256" key="2">
    <source>
        <dbReference type="ARBA" id="ARBA00023015"/>
    </source>
</evidence>
<evidence type="ECO:0000256" key="1">
    <source>
        <dbReference type="ARBA" id="ARBA00009437"/>
    </source>
</evidence>
<dbReference type="PROSITE" id="PS50931">
    <property type="entry name" value="HTH_LYSR"/>
    <property type="match status" value="1"/>
</dbReference>
<dbReference type="GO" id="GO:0032993">
    <property type="term" value="C:protein-DNA complex"/>
    <property type="evidence" value="ECO:0007669"/>
    <property type="project" value="TreeGrafter"/>
</dbReference>
<dbReference type="RefSeq" id="WP_043056119.1">
    <property type="nucleotide sequence ID" value="NZ_LXEY01000009.1"/>
</dbReference>
<protein>
    <recommendedName>
        <fullName evidence="5">HTH lysR-type domain-containing protein</fullName>
    </recommendedName>
</protein>
<sequence length="303" mass="32847">MTVEIRHLRALVALSQADTYTTAAAMLGTTQPTLSRTIAQLEELTGAQLVQRTTRHMGLTAAGAQFAETAQTMLQQLDAAIQALGSPADTPLRLGWAWAGFGKHTVPLLTQWKDHHGHSVYMSRPDDPLQALLNGDIDVALIRRSPPTDTLLDGITTQTLFTEELVAVIPANDPRAQYATVQLADFSHDVVAMCATAPTVTTQLWSFVDPAPRTVTVANTEEWLTHIAMGEAVGITAAATLHSHRSSDVNYLPIDDAPAVEVLLAWSQQTPHPRAAEFARLARQYFTQFIATSTPPLVLTAEE</sequence>
<comment type="caution">
    <text evidence="6">The sequence shown here is derived from an EMBL/GenBank/DDBJ whole genome shotgun (WGS) entry which is preliminary data.</text>
</comment>
<evidence type="ECO:0000256" key="4">
    <source>
        <dbReference type="ARBA" id="ARBA00023163"/>
    </source>
</evidence>
<keyword evidence="2" id="KW-0805">Transcription regulation</keyword>
<comment type="similarity">
    <text evidence="1">Belongs to the LysR transcriptional regulatory family.</text>
</comment>
<evidence type="ECO:0000259" key="5">
    <source>
        <dbReference type="PROSITE" id="PS50931"/>
    </source>
</evidence>
<dbReference type="GO" id="GO:0003677">
    <property type="term" value="F:DNA binding"/>
    <property type="evidence" value="ECO:0007669"/>
    <property type="project" value="UniProtKB-KW"/>
</dbReference>
<dbReference type="EMBL" id="LXEY01000009">
    <property type="protein sequence ID" value="OAV62701.1"/>
    <property type="molecule type" value="Genomic_DNA"/>
</dbReference>
<evidence type="ECO:0000256" key="3">
    <source>
        <dbReference type="ARBA" id="ARBA00023125"/>
    </source>
</evidence>
<dbReference type="InterPro" id="IPR005119">
    <property type="entry name" value="LysR_subst-bd"/>
</dbReference>
<dbReference type="Proteomes" id="UP000078292">
    <property type="component" value="Unassembled WGS sequence"/>
</dbReference>
<dbReference type="Gene3D" id="1.10.10.10">
    <property type="entry name" value="Winged helix-like DNA-binding domain superfamily/Winged helix DNA-binding domain"/>
    <property type="match status" value="1"/>
</dbReference>
<dbReference type="Pfam" id="PF00126">
    <property type="entry name" value="HTH_1"/>
    <property type="match status" value="1"/>
</dbReference>
<keyword evidence="3" id="KW-0238">DNA-binding</keyword>
<dbReference type="PANTHER" id="PTHR30346">
    <property type="entry name" value="TRANSCRIPTIONAL DUAL REGULATOR HCAR-RELATED"/>
    <property type="match status" value="1"/>
</dbReference>
<dbReference type="Gene3D" id="3.40.190.10">
    <property type="entry name" value="Periplasmic binding protein-like II"/>
    <property type="match status" value="2"/>
</dbReference>
<accession>A0A1B7M299</accession>
<gene>
    <name evidence="6" type="ORF">A6F49_04965</name>
</gene>
<evidence type="ECO:0000313" key="7">
    <source>
        <dbReference type="Proteomes" id="UP000078292"/>
    </source>
</evidence>
<dbReference type="GO" id="GO:0003700">
    <property type="term" value="F:DNA-binding transcription factor activity"/>
    <property type="evidence" value="ECO:0007669"/>
    <property type="project" value="InterPro"/>
</dbReference>
<dbReference type="FunFam" id="1.10.10.10:FF:000001">
    <property type="entry name" value="LysR family transcriptional regulator"/>
    <property type="match status" value="1"/>
</dbReference>
<proteinExistence type="inferred from homology"/>
<keyword evidence="4" id="KW-0804">Transcription</keyword>
<name>A0A1B7M299_9MICC</name>
<dbReference type="OrthoDB" id="3636008at2"/>
<dbReference type="InterPro" id="IPR000847">
    <property type="entry name" value="LysR_HTH_N"/>
</dbReference>
<dbReference type="PRINTS" id="PR00039">
    <property type="entry name" value="HTHLYSR"/>
</dbReference>
<dbReference type="SUPFAM" id="SSF46785">
    <property type="entry name" value="Winged helix' DNA-binding domain"/>
    <property type="match status" value="1"/>
</dbReference>
<feature type="domain" description="HTH lysR-type" evidence="5">
    <location>
        <begin position="3"/>
        <end position="60"/>
    </location>
</feature>
<dbReference type="Pfam" id="PF03466">
    <property type="entry name" value="LysR_substrate"/>
    <property type="match status" value="1"/>
</dbReference>
<dbReference type="SUPFAM" id="SSF53850">
    <property type="entry name" value="Periplasmic binding protein-like II"/>
    <property type="match status" value="1"/>
</dbReference>
<organism evidence="6 7">
    <name type="scientific">Enteractinococcus helveticum</name>
    <dbReference type="NCBI Taxonomy" id="1837282"/>
    <lineage>
        <taxon>Bacteria</taxon>
        <taxon>Bacillati</taxon>
        <taxon>Actinomycetota</taxon>
        <taxon>Actinomycetes</taxon>
        <taxon>Micrococcales</taxon>
        <taxon>Micrococcaceae</taxon>
    </lineage>
</organism>
<dbReference type="PANTHER" id="PTHR30346:SF0">
    <property type="entry name" value="HCA OPERON TRANSCRIPTIONAL ACTIVATOR HCAR"/>
    <property type="match status" value="1"/>
</dbReference>
<dbReference type="InterPro" id="IPR036390">
    <property type="entry name" value="WH_DNA-bd_sf"/>
</dbReference>
<keyword evidence="7" id="KW-1185">Reference proteome</keyword>
<evidence type="ECO:0000313" key="6">
    <source>
        <dbReference type="EMBL" id="OAV62701.1"/>
    </source>
</evidence>